<evidence type="ECO:0000313" key="3">
    <source>
        <dbReference type="Proteomes" id="UP000078486"/>
    </source>
</evidence>
<name>A0A178IB11_9BACT</name>
<feature type="transmembrane region" description="Helical" evidence="1">
    <location>
        <begin position="6"/>
        <end position="25"/>
    </location>
</feature>
<comment type="caution">
    <text evidence="2">The sequence shown here is derived from an EMBL/GenBank/DDBJ whole genome shotgun (WGS) entry which is preliminary data.</text>
</comment>
<evidence type="ECO:0000256" key="1">
    <source>
        <dbReference type="SAM" id="Phobius"/>
    </source>
</evidence>
<dbReference type="EMBL" id="LRRQ01000179">
    <property type="protein sequence ID" value="OAM87204.1"/>
    <property type="molecule type" value="Genomic_DNA"/>
</dbReference>
<keyword evidence="1" id="KW-1133">Transmembrane helix</keyword>
<keyword evidence="1" id="KW-0812">Transmembrane</keyword>
<protein>
    <submittedName>
        <fullName evidence="2">Hydrogenase nickel incorporation protein HypA</fullName>
    </submittedName>
</protein>
<dbReference type="Proteomes" id="UP000078486">
    <property type="component" value="Unassembled WGS sequence"/>
</dbReference>
<gene>
    <name evidence="2" type="ORF">AW736_24885</name>
</gene>
<reference evidence="2 3" key="1">
    <citation type="submission" date="2016-01" db="EMBL/GenBank/DDBJ databases">
        <title>High potential of lignocellulose degradation of a new Verrucomicrobia species.</title>
        <authorList>
            <person name="Wang Y."/>
            <person name="Shi Y."/>
            <person name="Qiu Z."/>
            <person name="Liu S."/>
            <person name="Yang H."/>
        </authorList>
    </citation>
    <scope>NUCLEOTIDE SEQUENCE [LARGE SCALE GENOMIC DNA]</scope>
    <source>
        <strain evidence="2 3">TSB47</strain>
    </source>
</reference>
<keyword evidence="1" id="KW-0472">Membrane</keyword>
<organism evidence="2 3">
    <name type="scientific">Termitidicoccus mucosus</name>
    <dbReference type="NCBI Taxonomy" id="1184151"/>
    <lineage>
        <taxon>Bacteria</taxon>
        <taxon>Pseudomonadati</taxon>
        <taxon>Verrucomicrobiota</taxon>
        <taxon>Opitutia</taxon>
        <taxon>Opitutales</taxon>
        <taxon>Opitutaceae</taxon>
        <taxon>Termitidicoccus</taxon>
    </lineage>
</organism>
<dbReference type="AlphaFoldDB" id="A0A178IB11"/>
<dbReference type="OrthoDB" id="199090at2"/>
<sequence>MDLVTIVVIYCFLVAALFLAMWIFYDRRDYALFDHERRKSTFLCVRCEHLYAAAGSPEECPCPKCGHENARLKY</sequence>
<evidence type="ECO:0000313" key="2">
    <source>
        <dbReference type="EMBL" id="OAM87204.1"/>
    </source>
</evidence>
<accession>A0A178IB11</accession>
<keyword evidence="3" id="KW-1185">Reference proteome</keyword>
<proteinExistence type="predicted"/>